<organism evidence="19 20">
    <name type="scientific">Sabulicella glaciei</name>
    <dbReference type="NCBI Taxonomy" id="2984948"/>
    <lineage>
        <taxon>Bacteria</taxon>
        <taxon>Pseudomonadati</taxon>
        <taxon>Pseudomonadota</taxon>
        <taxon>Alphaproteobacteria</taxon>
        <taxon>Acetobacterales</taxon>
        <taxon>Acetobacteraceae</taxon>
        <taxon>Sabulicella</taxon>
    </lineage>
</organism>
<evidence type="ECO:0000256" key="11">
    <source>
        <dbReference type="ARBA" id="ARBA00022777"/>
    </source>
</evidence>
<evidence type="ECO:0000313" key="19">
    <source>
        <dbReference type="EMBL" id="MCW8086139.1"/>
    </source>
</evidence>
<dbReference type="InterPro" id="IPR013655">
    <property type="entry name" value="PAS_fold_3"/>
</dbReference>
<keyword evidence="12" id="KW-0067">ATP-binding</keyword>
<evidence type="ECO:0000256" key="15">
    <source>
        <dbReference type="ARBA" id="ARBA00023170"/>
    </source>
</evidence>
<name>A0ABT3NX43_9PROT</name>
<dbReference type="Pfam" id="PF08447">
    <property type="entry name" value="PAS_3"/>
    <property type="match status" value="1"/>
</dbReference>
<feature type="compositionally biased region" description="Basic and acidic residues" evidence="16">
    <location>
        <begin position="174"/>
        <end position="184"/>
    </location>
</feature>
<dbReference type="PROSITE" id="PS50113">
    <property type="entry name" value="PAC"/>
    <property type="match status" value="2"/>
</dbReference>
<dbReference type="SMART" id="SM00091">
    <property type="entry name" value="PAS"/>
    <property type="match status" value="2"/>
</dbReference>
<dbReference type="InterPro" id="IPR001610">
    <property type="entry name" value="PAC"/>
</dbReference>
<evidence type="ECO:0000256" key="5">
    <source>
        <dbReference type="ARBA" id="ARBA00022606"/>
    </source>
</evidence>
<evidence type="ECO:0000256" key="8">
    <source>
        <dbReference type="ARBA" id="ARBA00022679"/>
    </source>
</evidence>
<evidence type="ECO:0000256" key="4">
    <source>
        <dbReference type="ARBA" id="ARBA00022553"/>
    </source>
</evidence>
<dbReference type="InterPro" id="IPR035965">
    <property type="entry name" value="PAS-like_dom_sf"/>
</dbReference>
<dbReference type="Gene3D" id="3.30.450.20">
    <property type="entry name" value="PAS domain"/>
    <property type="match status" value="3"/>
</dbReference>
<feature type="domain" description="PAC" evidence="18">
    <location>
        <begin position="260"/>
        <end position="312"/>
    </location>
</feature>
<dbReference type="InterPro" id="IPR000700">
    <property type="entry name" value="PAS-assoc_C"/>
</dbReference>
<dbReference type="InterPro" id="IPR036890">
    <property type="entry name" value="HATPase_C_sf"/>
</dbReference>
<dbReference type="SMART" id="SM00911">
    <property type="entry name" value="HWE_HK"/>
    <property type="match status" value="1"/>
</dbReference>
<dbReference type="NCBIfam" id="TIGR00229">
    <property type="entry name" value="sensory_box"/>
    <property type="match status" value="2"/>
</dbReference>
<accession>A0ABT3NX43</accession>
<feature type="domain" description="PAC" evidence="18">
    <location>
        <begin position="390"/>
        <end position="443"/>
    </location>
</feature>
<dbReference type="PROSITE" id="PS50112">
    <property type="entry name" value="PAS"/>
    <property type="match status" value="2"/>
</dbReference>
<evidence type="ECO:0000313" key="20">
    <source>
        <dbReference type="Proteomes" id="UP001526430"/>
    </source>
</evidence>
<comment type="catalytic activity">
    <reaction evidence="1">
        <text>ATP + protein L-histidine = ADP + protein N-phospho-L-histidine.</text>
        <dbReference type="EC" id="2.7.13.3"/>
    </reaction>
</comment>
<feature type="domain" description="PAS" evidence="17">
    <location>
        <begin position="313"/>
        <end position="388"/>
    </location>
</feature>
<keyword evidence="11" id="KW-0418">Kinase</keyword>
<dbReference type="EMBL" id="JAPFQI010000007">
    <property type="protein sequence ID" value="MCW8086139.1"/>
    <property type="molecule type" value="Genomic_DNA"/>
</dbReference>
<evidence type="ECO:0000256" key="3">
    <source>
        <dbReference type="ARBA" id="ARBA00022543"/>
    </source>
</evidence>
<keyword evidence="5" id="KW-0716">Sensory transduction</keyword>
<evidence type="ECO:0000256" key="10">
    <source>
        <dbReference type="ARBA" id="ARBA00022741"/>
    </source>
</evidence>
<evidence type="ECO:0000256" key="14">
    <source>
        <dbReference type="ARBA" id="ARBA00023026"/>
    </source>
</evidence>
<evidence type="ECO:0000256" key="7">
    <source>
        <dbReference type="ARBA" id="ARBA00022643"/>
    </source>
</evidence>
<evidence type="ECO:0000256" key="13">
    <source>
        <dbReference type="ARBA" id="ARBA00022991"/>
    </source>
</evidence>
<sequence>MSKMAALIRAHDWAGSPLGPIKAWPGSLRTALDIILPSGFPTLLAWGPRFIPIYNDALIPLAGARHPSALGQPMEEAWTEIWAASGPLCRRARAGETITLRDLVMHVERDGQPQETWFTASLSPVRDDEGKAGGVMVVLAETASRALTNQAPREGSFPRPRQPPEAHPPSADGSAERDEAEHRLRTSEERLAAIFAQAAVGLSEVGGDGRFLAVNDALCRILGRSREDLLGLAVADVTHPDDVPPSIVALTRAAAGGEPASLDKRYLRPDGSRVWASSTVTRLQDRNGQPGNFLVVTADLTERRKAEEALRLSEERVRQFAEASTNVLWIRDAETLQWEFLSPAYEPIYGQSRAAALAGDTLHSWAALVHPEDRDEALGALDRVRAGEHVTLEYRIVRPSDGAVCWLRTTDFPIRDGEGRVVRIGGIGQDVTEAKATAARMEVLVAELQHRSRNILGLVQAMARQTRRDAASLDVFVERFDARLGALARANRLLSRLGAWDRITFDELLQTELQAHGALGSEDRRRQVTLDGPPGVQLRSAMVQTFALALHELATNAVKHGALSHPEGRLAVRWWLDTKADDEKWLHVHWSEHGMPNAVPDAGERRGSGRELIERALPYQLGAEVNYELGPERVECRIALSISSGDPGR</sequence>
<dbReference type="Pfam" id="PF08448">
    <property type="entry name" value="PAS_4"/>
    <property type="match status" value="1"/>
</dbReference>
<dbReference type="Proteomes" id="UP001526430">
    <property type="component" value="Unassembled WGS sequence"/>
</dbReference>
<dbReference type="Pfam" id="PF07536">
    <property type="entry name" value="HWE_HK"/>
    <property type="match status" value="1"/>
</dbReference>
<reference evidence="19 20" key="1">
    <citation type="submission" date="2022-10" db="EMBL/GenBank/DDBJ databases">
        <title>Roseococcus glaciei nov., sp. nov., isolated from glacier.</title>
        <authorList>
            <person name="Liu Q."/>
            <person name="Xin Y.-H."/>
        </authorList>
    </citation>
    <scope>NUCLEOTIDE SEQUENCE [LARGE SCALE GENOMIC DNA]</scope>
    <source>
        <strain evidence="19 20">MDT2-1-1</strain>
    </source>
</reference>
<keyword evidence="13" id="KW-0157">Chromophore</keyword>
<protein>
    <recommendedName>
        <fullName evidence="2">histidine kinase</fullName>
        <ecNumber evidence="2">2.7.13.3</ecNumber>
    </recommendedName>
</protein>
<evidence type="ECO:0000256" key="12">
    <source>
        <dbReference type="ARBA" id="ARBA00022840"/>
    </source>
</evidence>
<dbReference type="SUPFAM" id="SSF55785">
    <property type="entry name" value="PYP-like sensor domain (PAS domain)"/>
    <property type="match status" value="2"/>
</dbReference>
<keyword evidence="3" id="KW-0600">Photoreceptor protein</keyword>
<evidence type="ECO:0000259" key="17">
    <source>
        <dbReference type="PROSITE" id="PS50112"/>
    </source>
</evidence>
<dbReference type="SMART" id="SM00086">
    <property type="entry name" value="PAC"/>
    <property type="match status" value="2"/>
</dbReference>
<evidence type="ECO:0000256" key="2">
    <source>
        <dbReference type="ARBA" id="ARBA00012438"/>
    </source>
</evidence>
<dbReference type="EC" id="2.7.13.3" evidence="2"/>
<evidence type="ECO:0000259" key="18">
    <source>
        <dbReference type="PROSITE" id="PS50113"/>
    </source>
</evidence>
<evidence type="ECO:0000256" key="1">
    <source>
        <dbReference type="ARBA" id="ARBA00000085"/>
    </source>
</evidence>
<dbReference type="CDD" id="cd00130">
    <property type="entry name" value="PAS"/>
    <property type="match status" value="2"/>
</dbReference>
<dbReference type="RefSeq" id="WP_301590119.1">
    <property type="nucleotide sequence ID" value="NZ_JAPFQI010000007.1"/>
</dbReference>
<evidence type="ECO:0000256" key="9">
    <source>
        <dbReference type="ARBA" id="ARBA00022737"/>
    </source>
</evidence>
<dbReference type="SUPFAM" id="SSF55874">
    <property type="entry name" value="ATPase domain of HSP90 chaperone/DNA topoisomerase II/histidine kinase"/>
    <property type="match status" value="1"/>
</dbReference>
<dbReference type="PANTHER" id="PTHR41523:SF8">
    <property type="entry name" value="ETHYLENE RESPONSE SENSOR PROTEIN"/>
    <property type="match status" value="1"/>
</dbReference>
<keyword evidence="7" id="KW-0288">FMN</keyword>
<feature type="domain" description="PAS" evidence="17">
    <location>
        <begin position="187"/>
        <end position="257"/>
    </location>
</feature>
<evidence type="ECO:0000256" key="16">
    <source>
        <dbReference type="SAM" id="MobiDB-lite"/>
    </source>
</evidence>
<proteinExistence type="predicted"/>
<keyword evidence="4" id="KW-0597">Phosphoprotein</keyword>
<keyword evidence="8" id="KW-0808">Transferase</keyword>
<keyword evidence="9" id="KW-0677">Repeat</keyword>
<dbReference type="Gene3D" id="3.30.565.10">
    <property type="entry name" value="Histidine kinase-like ATPase, C-terminal domain"/>
    <property type="match status" value="1"/>
</dbReference>
<evidence type="ECO:0000256" key="6">
    <source>
        <dbReference type="ARBA" id="ARBA00022630"/>
    </source>
</evidence>
<keyword evidence="10" id="KW-0547">Nucleotide-binding</keyword>
<dbReference type="InterPro" id="IPR000014">
    <property type="entry name" value="PAS"/>
</dbReference>
<keyword evidence="20" id="KW-1185">Reference proteome</keyword>
<dbReference type="InterPro" id="IPR011102">
    <property type="entry name" value="Sig_transdc_His_kinase_HWE"/>
</dbReference>
<keyword evidence="14" id="KW-0843">Virulence</keyword>
<keyword evidence="6" id="KW-0285">Flavoprotein</keyword>
<feature type="region of interest" description="Disordered" evidence="16">
    <location>
        <begin position="147"/>
        <end position="184"/>
    </location>
</feature>
<dbReference type="PANTHER" id="PTHR41523">
    <property type="entry name" value="TWO-COMPONENT SYSTEM SENSOR PROTEIN"/>
    <property type="match status" value="1"/>
</dbReference>
<dbReference type="InterPro" id="IPR013656">
    <property type="entry name" value="PAS_4"/>
</dbReference>
<gene>
    <name evidence="19" type="ORF">OF850_10910</name>
</gene>
<keyword evidence="15" id="KW-0675">Receptor</keyword>
<comment type="caution">
    <text evidence="19">The sequence shown here is derived from an EMBL/GenBank/DDBJ whole genome shotgun (WGS) entry which is preliminary data.</text>
</comment>